<comment type="caution">
    <text evidence="1">The sequence shown here is derived from an EMBL/GenBank/DDBJ whole genome shotgun (WGS) entry which is preliminary data.</text>
</comment>
<keyword evidence="2" id="KW-1185">Reference proteome</keyword>
<reference evidence="1" key="1">
    <citation type="journal article" date="2021" name="Environ. Microbiol.">
        <title>Gene family expansions and transcriptome signatures uncover fungal adaptations to wood decay.</title>
        <authorList>
            <person name="Hage H."/>
            <person name="Miyauchi S."/>
            <person name="Viragh M."/>
            <person name="Drula E."/>
            <person name="Min B."/>
            <person name="Chaduli D."/>
            <person name="Navarro D."/>
            <person name="Favel A."/>
            <person name="Norest M."/>
            <person name="Lesage-Meessen L."/>
            <person name="Balint B."/>
            <person name="Merenyi Z."/>
            <person name="de Eugenio L."/>
            <person name="Morin E."/>
            <person name="Martinez A.T."/>
            <person name="Baldrian P."/>
            <person name="Stursova M."/>
            <person name="Martinez M.J."/>
            <person name="Novotny C."/>
            <person name="Magnuson J.K."/>
            <person name="Spatafora J.W."/>
            <person name="Maurice S."/>
            <person name="Pangilinan J."/>
            <person name="Andreopoulos W."/>
            <person name="LaButti K."/>
            <person name="Hundley H."/>
            <person name="Na H."/>
            <person name="Kuo A."/>
            <person name="Barry K."/>
            <person name="Lipzen A."/>
            <person name="Henrissat B."/>
            <person name="Riley R."/>
            <person name="Ahrendt S."/>
            <person name="Nagy L.G."/>
            <person name="Grigoriev I.V."/>
            <person name="Martin F."/>
            <person name="Rosso M.N."/>
        </authorList>
    </citation>
    <scope>NUCLEOTIDE SEQUENCE</scope>
    <source>
        <strain evidence="1">CBS 384.51</strain>
    </source>
</reference>
<evidence type="ECO:0000313" key="1">
    <source>
        <dbReference type="EMBL" id="KAI0087039.1"/>
    </source>
</evidence>
<protein>
    <submittedName>
        <fullName evidence="1">Mob1/phocein</fullName>
    </submittedName>
</protein>
<dbReference type="EMBL" id="MU274920">
    <property type="protein sequence ID" value="KAI0087039.1"/>
    <property type="molecule type" value="Genomic_DNA"/>
</dbReference>
<accession>A0ACB8TYZ4</accession>
<dbReference type="Proteomes" id="UP001055072">
    <property type="component" value="Unassembled WGS sequence"/>
</dbReference>
<name>A0ACB8TYZ4_9APHY</name>
<evidence type="ECO:0000313" key="2">
    <source>
        <dbReference type="Proteomes" id="UP001055072"/>
    </source>
</evidence>
<proteinExistence type="predicted"/>
<sequence length="269" mass="30593">MSFLGSLSRSMSRAPRPPRRSTTPTSATFPSNSTESLPSPSPTSAQPATPKPLYLCSPFVEAALVKGNFKTIVMQPKYTDIMEWVAVNIFEFYQNLNQFYGVLAECCTQQSCPAMSAGPQYVPSRIPRGYFLTQNPRLNYTWINQDRKSVQLPAPTYIDYVMTWVQNLLDDENAFPTKSGRDFPSNFPSTVKHVYRQLLRVFAHLYHAHYPQILHLRSEPHFNSLFAHFLAFGKEYELLDVKDIKGQSGAVVGVGALWERWKEMGILEQ</sequence>
<gene>
    <name evidence="1" type="ORF">BDY19DRAFT_323926</name>
</gene>
<organism evidence="1 2">
    <name type="scientific">Irpex rosettiformis</name>
    <dbReference type="NCBI Taxonomy" id="378272"/>
    <lineage>
        <taxon>Eukaryota</taxon>
        <taxon>Fungi</taxon>
        <taxon>Dikarya</taxon>
        <taxon>Basidiomycota</taxon>
        <taxon>Agaricomycotina</taxon>
        <taxon>Agaricomycetes</taxon>
        <taxon>Polyporales</taxon>
        <taxon>Irpicaceae</taxon>
        <taxon>Irpex</taxon>
    </lineage>
</organism>